<dbReference type="PANTHER" id="PTHR30055:SF148">
    <property type="entry name" value="TETR-FAMILY TRANSCRIPTIONAL REGULATOR"/>
    <property type="match status" value="1"/>
</dbReference>
<evidence type="ECO:0000256" key="3">
    <source>
        <dbReference type="ARBA" id="ARBA00023163"/>
    </source>
</evidence>
<sequence>MTTTGAERVQRRSERSRRAILDATYELLDEVGYQALTIEAIAARAKVGKQTIYRWWGSKSAVVLDVFLERSSSAVPPDGPTLDVTLKRRAERFIEVFHRTPLGRNLGVLLGEAQADDELRAILVDQWFGPRRESIRSTLVEAQERGELRSDLDVDTIIDAIYGPLWYRMAFAHAEVDVAFAHEVVDAVLQGVRAGGS</sequence>
<evidence type="ECO:0000259" key="5">
    <source>
        <dbReference type="PROSITE" id="PS50977"/>
    </source>
</evidence>
<dbReference type="InterPro" id="IPR011075">
    <property type="entry name" value="TetR_C"/>
</dbReference>
<dbReference type="Pfam" id="PF00440">
    <property type="entry name" value="TetR_N"/>
    <property type="match status" value="1"/>
</dbReference>
<evidence type="ECO:0000256" key="1">
    <source>
        <dbReference type="ARBA" id="ARBA00023015"/>
    </source>
</evidence>
<evidence type="ECO:0000313" key="6">
    <source>
        <dbReference type="EMBL" id="MFD1237756.1"/>
    </source>
</evidence>
<dbReference type="SUPFAM" id="SSF48498">
    <property type="entry name" value="Tetracyclin repressor-like, C-terminal domain"/>
    <property type="match status" value="1"/>
</dbReference>
<name>A0ABW3VSU3_9PSEU</name>
<reference evidence="7" key="1">
    <citation type="journal article" date="2019" name="Int. J. Syst. Evol. Microbiol.">
        <title>The Global Catalogue of Microorganisms (GCM) 10K type strain sequencing project: providing services to taxonomists for standard genome sequencing and annotation.</title>
        <authorList>
            <consortium name="The Broad Institute Genomics Platform"/>
            <consortium name="The Broad Institute Genome Sequencing Center for Infectious Disease"/>
            <person name="Wu L."/>
            <person name="Ma J."/>
        </authorList>
    </citation>
    <scope>NUCLEOTIDE SEQUENCE [LARGE SCALE GENOMIC DNA]</scope>
    <source>
        <strain evidence="7">CCUG 49018</strain>
    </source>
</reference>
<keyword evidence="2 4" id="KW-0238">DNA-binding</keyword>
<dbReference type="PRINTS" id="PR00455">
    <property type="entry name" value="HTHTETR"/>
</dbReference>
<keyword evidence="3" id="KW-0804">Transcription</keyword>
<proteinExistence type="predicted"/>
<protein>
    <submittedName>
        <fullName evidence="6">TetR/AcrR family transcriptional regulator</fullName>
    </submittedName>
</protein>
<gene>
    <name evidence="6" type="ORF">ACFQ34_31105</name>
</gene>
<dbReference type="Proteomes" id="UP001597182">
    <property type="component" value="Unassembled WGS sequence"/>
</dbReference>
<dbReference type="InterPro" id="IPR050109">
    <property type="entry name" value="HTH-type_TetR-like_transc_reg"/>
</dbReference>
<feature type="DNA-binding region" description="H-T-H motif" evidence="4">
    <location>
        <begin position="37"/>
        <end position="56"/>
    </location>
</feature>
<dbReference type="Gene3D" id="1.10.10.60">
    <property type="entry name" value="Homeodomain-like"/>
    <property type="match status" value="1"/>
</dbReference>
<dbReference type="Pfam" id="PF16859">
    <property type="entry name" value="TetR_C_11"/>
    <property type="match status" value="1"/>
</dbReference>
<dbReference type="InterPro" id="IPR009057">
    <property type="entry name" value="Homeodomain-like_sf"/>
</dbReference>
<dbReference type="EMBL" id="JBHTMB010000309">
    <property type="protein sequence ID" value="MFD1237756.1"/>
    <property type="molecule type" value="Genomic_DNA"/>
</dbReference>
<keyword evidence="7" id="KW-1185">Reference proteome</keyword>
<evidence type="ECO:0000256" key="4">
    <source>
        <dbReference type="PROSITE-ProRule" id="PRU00335"/>
    </source>
</evidence>
<organism evidence="6 7">
    <name type="scientific">Pseudonocardia benzenivorans</name>
    <dbReference type="NCBI Taxonomy" id="228005"/>
    <lineage>
        <taxon>Bacteria</taxon>
        <taxon>Bacillati</taxon>
        <taxon>Actinomycetota</taxon>
        <taxon>Actinomycetes</taxon>
        <taxon>Pseudonocardiales</taxon>
        <taxon>Pseudonocardiaceae</taxon>
        <taxon>Pseudonocardia</taxon>
    </lineage>
</organism>
<accession>A0ABW3VSU3</accession>
<dbReference type="InterPro" id="IPR036271">
    <property type="entry name" value="Tet_transcr_reg_TetR-rel_C_sf"/>
</dbReference>
<dbReference type="RefSeq" id="WP_339123678.1">
    <property type="nucleotide sequence ID" value="NZ_BAABKS010000005.1"/>
</dbReference>
<dbReference type="PANTHER" id="PTHR30055">
    <property type="entry name" value="HTH-TYPE TRANSCRIPTIONAL REGULATOR RUTR"/>
    <property type="match status" value="1"/>
</dbReference>
<evidence type="ECO:0000313" key="7">
    <source>
        <dbReference type="Proteomes" id="UP001597182"/>
    </source>
</evidence>
<dbReference type="SUPFAM" id="SSF46689">
    <property type="entry name" value="Homeodomain-like"/>
    <property type="match status" value="1"/>
</dbReference>
<evidence type="ECO:0000256" key="2">
    <source>
        <dbReference type="ARBA" id="ARBA00023125"/>
    </source>
</evidence>
<dbReference type="PROSITE" id="PS50977">
    <property type="entry name" value="HTH_TETR_2"/>
    <property type="match status" value="1"/>
</dbReference>
<dbReference type="InterPro" id="IPR001647">
    <property type="entry name" value="HTH_TetR"/>
</dbReference>
<keyword evidence="1" id="KW-0805">Transcription regulation</keyword>
<comment type="caution">
    <text evidence="6">The sequence shown here is derived from an EMBL/GenBank/DDBJ whole genome shotgun (WGS) entry which is preliminary data.</text>
</comment>
<feature type="domain" description="HTH tetR-type" evidence="5">
    <location>
        <begin position="14"/>
        <end position="74"/>
    </location>
</feature>
<dbReference type="Gene3D" id="1.10.357.10">
    <property type="entry name" value="Tetracycline Repressor, domain 2"/>
    <property type="match status" value="1"/>
</dbReference>